<comment type="subcellular location">
    <subcellularLocation>
        <location evidence="1">Nucleus</location>
    </subcellularLocation>
</comment>
<feature type="DNA-binding region" description="TEA" evidence="6">
    <location>
        <begin position="232"/>
        <end position="318"/>
    </location>
</feature>
<dbReference type="Proteomes" id="UP001642502">
    <property type="component" value="Unassembled WGS sequence"/>
</dbReference>
<reference evidence="9 10" key="1">
    <citation type="submission" date="2024-01" db="EMBL/GenBank/DDBJ databases">
        <authorList>
            <person name="Allen C."/>
            <person name="Tagirdzhanova G."/>
        </authorList>
    </citation>
    <scope>NUCLEOTIDE SEQUENCE [LARGE SCALE GENOMIC DNA]</scope>
    <source>
        <strain evidence="9 10">CBS 119000</strain>
    </source>
</reference>
<feature type="compositionally biased region" description="Low complexity" evidence="7">
    <location>
        <begin position="942"/>
        <end position="956"/>
    </location>
</feature>
<dbReference type="SMART" id="SM00426">
    <property type="entry name" value="TEA"/>
    <property type="match status" value="1"/>
</dbReference>
<feature type="compositionally biased region" description="Polar residues" evidence="7">
    <location>
        <begin position="683"/>
        <end position="695"/>
    </location>
</feature>
<feature type="region of interest" description="Disordered" evidence="7">
    <location>
        <begin position="623"/>
        <end position="698"/>
    </location>
</feature>
<dbReference type="Gene3D" id="6.10.20.40">
    <property type="entry name" value="TEA/ATTS domain"/>
    <property type="match status" value="1"/>
</dbReference>
<feature type="region of interest" description="Disordered" evidence="7">
    <location>
        <begin position="129"/>
        <end position="160"/>
    </location>
</feature>
<evidence type="ECO:0000256" key="2">
    <source>
        <dbReference type="ARBA" id="ARBA00008421"/>
    </source>
</evidence>
<keyword evidence="3" id="KW-0805">Transcription regulation</keyword>
<feature type="region of interest" description="Disordered" evidence="7">
    <location>
        <begin position="85"/>
        <end position="116"/>
    </location>
</feature>
<evidence type="ECO:0000313" key="9">
    <source>
        <dbReference type="EMBL" id="CAK7268529.1"/>
    </source>
</evidence>
<feature type="region of interest" description="Disordered" evidence="7">
    <location>
        <begin position="783"/>
        <end position="829"/>
    </location>
</feature>
<evidence type="ECO:0000256" key="1">
    <source>
        <dbReference type="ARBA" id="ARBA00004123"/>
    </source>
</evidence>
<comment type="caution">
    <text evidence="9">The sequence shown here is derived from an EMBL/GenBank/DDBJ whole genome shotgun (WGS) entry which is preliminary data.</text>
</comment>
<feature type="compositionally biased region" description="Polar residues" evidence="7">
    <location>
        <begin position="806"/>
        <end position="825"/>
    </location>
</feature>
<dbReference type="InterPro" id="IPR000818">
    <property type="entry name" value="TEA/ATTS_dom"/>
</dbReference>
<organism evidence="9 10">
    <name type="scientific">Sporothrix epigloea</name>
    <dbReference type="NCBI Taxonomy" id="1892477"/>
    <lineage>
        <taxon>Eukaryota</taxon>
        <taxon>Fungi</taxon>
        <taxon>Dikarya</taxon>
        <taxon>Ascomycota</taxon>
        <taxon>Pezizomycotina</taxon>
        <taxon>Sordariomycetes</taxon>
        <taxon>Sordariomycetidae</taxon>
        <taxon>Ophiostomatales</taxon>
        <taxon>Ophiostomataceae</taxon>
        <taxon>Sporothrix</taxon>
    </lineage>
</organism>
<feature type="compositionally biased region" description="Polar residues" evidence="7">
    <location>
        <begin position="85"/>
        <end position="103"/>
    </location>
</feature>
<protein>
    <recommendedName>
        <fullName evidence="8">TEA domain-containing protein</fullName>
    </recommendedName>
</protein>
<evidence type="ECO:0000313" key="10">
    <source>
        <dbReference type="Proteomes" id="UP001642502"/>
    </source>
</evidence>
<keyword evidence="5" id="KW-0539">Nucleus</keyword>
<evidence type="ECO:0000256" key="6">
    <source>
        <dbReference type="PROSITE-ProRule" id="PRU00505"/>
    </source>
</evidence>
<dbReference type="InterPro" id="IPR038096">
    <property type="entry name" value="TEA/ATTS_sf"/>
</dbReference>
<proteinExistence type="inferred from homology"/>
<evidence type="ECO:0000256" key="5">
    <source>
        <dbReference type="ARBA" id="ARBA00023242"/>
    </source>
</evidence>
<feature type="region of interest" description="Disordered" evidence="7">
    <location>
        <begin position="34"/>
        <end position="54"/>
    </location>
</feature>
<comment type="similarity">
    <text evidence="2">Belongs to the TEC1 family.</text>
</comment>
<evidence type="ECO:0000256" key="7">
    <source>
        <dbReference type="SAM" id="MobiDB-lite"/>
    </source>
</evidence>
<sequence length="1094" mass="119628">MEVSMPVLPSQHADYADTSAISTTRHHRLPLQESTGNVQAHTSGVSNANSSNSVSGYCSPVTNVPAVSLSVSSTSLPLVSCSAASSTPLSTIHTPPIVPTQSLDRQHKAYQQSQHQQQNFYSAGPLVKPHYQHQSHQPYQQQQQQQQRSVARRQSAVRHHPNNLSSLASSLASNNLLSNSYGHHSLHLGSSTTNPVLALQATAATQGVNTDINPIYLSPQFQAYRKKQGEKDDKAEQIWPDVLEDAFLDALLLIPQMGRKKYAMRGQLHGRNMLISEYLWVAYCLSLPPGAKPDRKMARGRKQVSSHIQVLKNFFIHHRCYHFFFPSKEKKEDANRKDVVEKESFKDNQVLRALFEGRLPEERPNYEYFGQLLASDALVAVRPSLCWILVSSAAVRFETEGVRRGEAFKSDGLPLDSRMYPHLGLNLKREEWPERGKIIRGTLLQEYTRALSQKEASSVRDVSQDWEDRFPGPMMDALDNIVRDDLRDILHFHVTLNVQEPDRFPEGSELNSLVEVTIEQANLQNHRWKSVTRLARPWELMPSGSTTDEGTNDPDQVPVSVITREIGSQYVHRPGCHGVGNGGHCDCFHNSRLRRQQLAVPFPAPEWATMLSMLTAYRKHPLDAENGVDGTPLYTTTQRSSSYKKASSKRSSYGSTTTTATTTTAASRRYSNDAADETGDDSFVSTSSAGSNGAPPTQMDLVRNIAMLQELWSCGPSTSASPGAEGSLADDTWTRRAVILWTFETVYSVNEKKMEVVKSPAGTGWRFLTTIDPTSQFHQQQALVTPASKAQQQAAQQQQQAVQHMPSHQYQPSMHANTHTPSHHQQLAGYPTSRDNIMSPHPGYQQHLNAAMSEHLSGTTWDPAMAAAVAAATSYSNLPASAASGYDPAAAVYRQNHSLSPQAAPSYGVASSMNLLDTSAYGAGLTTPPPTASLHSPYDQQSSAVGAASNAAGGNNPYTHHPQGFESQLSFMSAASTGSTGSDTENNNLHHHFTHRQSSVIDPFLAGTGASSHQQPLHHHAAAGTGGMPDWDASDMTTALEGWSPTAATMASSNLASAAQGRGQKRGRSDSLDAGGFPVMSMPKLSHNGFSSWR</sequence>
<feature type="domain" description="TEA" evidence="8">
    <location>
        <begin position="232"/>
        <end position="318"/>
    </location>
</feature>
<accession>A0ABP0DL49</accession>
<keyword evidence="10" id="KW-1185">Reference proteome</keyword>
<dbReference type="PANTHER" id="PTHR11834:SF0">
    <property type="entry name" value="PROTEIN SCALLOPED"/>
    <property type="match status" value="1"/>
</dbReference>
<feature type="compositionally biased region" description="Low complexity" evidence="7">
    <location>
        <begin position="43"/>
        <end position="54"/>
    </location>
</feature>
<gene>
    <name evidence="9" type="ORF">SEPCBS119000_003108</name>
</gene>
<evidence type="ECO:0000259" key="8">
    <source>
        <dbReference type="PROSITE" id="PS51088"/>
    </source>
</evidence>
<name>A0ABP0DL49_9PEZI</name>
<feature type="region of interest" description="Disordered" evidence="7">
    <location>
        <begin position="1005"/>
        <end position="1036"/>
    </location>
</feature>
<dbReference type="InterPro" id="IPR050937">
    <property type="entry name" value="TEC1_TEAD_TF"/>
</dbReference>
<feature type="region of interest" description="Disordered" evidence="7">
    <location>
        <begin position="1052"/>
        <end position="1081"/>
    </location>
</feature>
<feature type="compositionally biased region" description="Low complexity" evidence="7">
    <location>
        <begin position="790"/>
        <end position="803"/>
    </location>
</feature>
<dbReference type="PANTHER" id="PTHR11834">
    <property type="entry name" value="TRANSCRIPTIONAL ENHANCER FACTOR TEF RELATED"/>
    <property type="match status" value="1"/>
</dbReference>
<feature type="compositionally biased region" description="Low complexity" evidence="7">
    <location>
        <begin position="639"/>
        <end position="666"/>
    </location>
</feature>
<evidence type="ECO:0000256" key="4">
    <source>
        <dbReference type="ARBA" id="ARBA00023163"/>
    </source>
</evidence>
<dbReference type="PROSITE" id="PS51088">
    <property type="entry name" value="TEA_2"/>
    <property type="match status" value="1"/>
</dbReference>
<feature type="region of interest" description="Disordered" evidence="7">
    <location>
        <begin position="926"/>
        <end position="964"/>
    </location>
</feature>
<evidence type="ECO:0000256" key="3">
    <source>
        <dbReference type="ARBA" id="ARBA00023015"/>
    </source>
</evidence>
<dbReference type="EMBL" id="CAWUON010000037">
    <property type="protein sequence ID" value="CAK7268529.1"/>
    <property type="molecule type" value="Genomic_DNA"/>
</dbReference>
<keyword evidence="4" id="KW-0804">Transcription</keyword>
<dbReference type="Pfam" id="PF01285">
    <property type="entry name" value="TEA"/>
    <property type="match status" value="1"/>
</dbReference>
<feature type="compositionally biased region" description="Low complexity" evidence="7">
    <location>
        <begin position="132"/>
        <end position="154"/>
    </location>
</feature>